<evidence type="ECO:0000256" key="3">
    <source>
        <dbReference type="ARBA" id="ARBA00022692"/>
    </source>
</evidence>
<proteinExistence type="predicted"/>
<keyword evidence="3 6" id="KW-0812">Transmembrane</keyword>
<name>A0A085Z2F3_9FLAO</name>
<sequence length="370" mass="42546">MLKIVDGYIVKKYLGTFSFMLILLSIVVLVIDVQQKIPRIERATAIDPKLDLNYFLVHFYPFWIINLVVTFLSILVFISVIYFTSRMANNTEIVAIISSGASFHRFARPYFLTSLFIAVISLVVNHFVLPWANIKKNQLEAYTYNATNKEKILGTAPVAAQLSKTEYIFINSWNKQEKRGYGFLYQKFDKNRKLVYELKSTDVYWQQAKKSFMLNSYLEKTINKDDSEKLGQGFELKKDYGQDPEELFPNELLGQNKTTPELIKFIEREKDKGNSNLNSHLNEFHQRTSMPVSIIILTFLALSLSSQKKRGGLGINLAIGISLAFVFVFSFEALKVVSENKVLPPALAMWLPNIVFLPITLFLYLKRANQ</sequence>
<dbReference type="STRING" id="236814.IX39_14380"/>
<dbReference type="Proteomes" id="UP000028713">
    <property type="component" value="Unassembled WGS sequence"/>
</dbReference>
<dbReference type="GO" id="GO:0043190">
    <property type="term" value="C:ATP-binding cassette (ABC) transporter complex"/>
    <property type="evidence" value="ECO:0007669"/>
    <property type="project" value="TreeGrafter"/>
</dbReference>
<keyword evidence="4 6" id="KW-1133">Transmembrane helix</keyword>
<evidence type="ECO:0000256" key="5">
    <source>
        <dbReference type="ARBA" id="ARBA00023136"/>
    </source>
</evidence>
<feature type="transmembrane region" description="Helical" evidence="6">
    <location>
        <begin position="346"/>
        <end position="365"/>
    </location>
</feature>
<feature type="transmembrane region" description="Helical" evidence="6">
    <location>
        <begin position="110"/>
        <end position="132"/>
    </location>
</feature>
<evidence type="ECO:0000256" key="4">
    <source>
        <dbReference type="ARBA" id="ARBA00022989"/>
    </source>
</evidence>
<protein>
    <submittedName>
        <fullName evidence="7">Permease</fullName>
    </submittedName>
</protein>
<reference evidence="7 8" key="1">
    <citation type="submission" date="2014-07" db="EMBL/GenBank/DDBJ databases">
        <title>Genome of Chryseobacterium formosense LMG 24722.</title>
        <authorList>
            <person name="Pipes S.E."/>
            <person name="Stropko S.J."/>
            <person name="Newman J.D."/>
        </authorList>
    </citation>
    <scope>NUCLEOTIDE SEQUENCE [LARGE SCALE GENOMIC DNA]</scope>
    <source>
        <strain evidence="7 8">LMG 24722</strain>
    </source>
</reference>
<keyword evidence="5 6" id="KW-0472">Membrane</keyword>
<evidence type="ECO:0000256" key="2">
    <source>
        <dbReference type="ARBA" id="ARBA00022475"/>
    </source>
</evidence>
<evidence type="ECO:0000256" key="6">
    <source>
        <dbReference type="SAM" id="Phobius"/>
    </source>
</evidence>
<organism evidence="7 8">
    <name type="scientific">Chryseobacterium formosense</name>
    <dbReference type="NCBI Taxonomy" id="236814"/>
    <lineage>
        <taxon>Bacteria</taxon>
        <taxon>Pseudomonadati</taxon>
        <taxon>Bacteroidota</taxon>
        <taxon>Flavobacteriia</taxon>
        <taxon>Flavobacteriales</taxon>
        <taxon>Weeksellaceae</taxon>
        <taxon>Chryseobacterium group</taxon>
        <taxon>Chryseobacterium</taxon>
    </lineage>
</organism>
<dbReference type="AlphaFoldDB" id="A0A085Z2F3"/>
<feature type="transmembrane region" description="Helical" evidence="6">
    <location>
        <begin position="12"/>
        <end position="31"/>
    </location>
</feature>
<keyword evidence="8" id="KW-1185">Reference proteome</keyword>
<comment type="subcellular location">
    <subcellularLocation>
        <location evidence="1">Cell membrane</location>
        <topology evidence="1">Multi-pass membrane protein</topology>
    </subcellularLocation>
</comment>
<feature type="transmembrane region" description="Helical" evidence="6">
    <location>
        <begin position="288"/>
        <end position="306"/>
    </location>
</feature>
<dbReference type="Pfam" id="PF03739">
    <property type="entry name" value="LptF_LptG"/>
    <property type="match status" value="1"/>
</dbReference>
<dbReference type="RefSeq" id="WP_034677858.1">
    <property type="nucleotide sequence ID" value="NZ_FPAP01000002.1"/>
</dbReference>
<evidence type="ECO:0000313" key="8">
    <source>
        <dbReference type="Proteomes" id="UP000028713"/>
    </source>
</evidence>
<evidence type="ECO:0000256" key="1">
    <source>
        <dbReference type="ARBA" id="ARBA00004651"/>
    </source>
</evidence>
<dbReference type="GO" id="GO:0015920">
    <property type="term" value="P:lipopolysaccharide transport"/>
    <property type="evidence" value="ECO:0007669"/>
    <property type="project" value="TreeGrafter"/>
</dbReference>
<feature type="transmembrane region" description="Helical" evidence="6">
    <location>
        <begin position="60"/>
        <end position="83"/>
    </location>
</feature>
<dbReference type="EMBL" id="JPRP01000002">
    <property type="protein sequence ID" value="KFE98616.1"/>
    <property type="molecule type" value="Genomic_DNA"/>
</dbReference>
<gene>
    <name evidence="7" type="ORF">IX39_14380</name>
</gene>
<keyword evidence="2" id="KW-1003">Cell membrane</keyword>
<accession>A0A085Z2F3</accession>
<feature type="transmembrane region" description="Helical" evidence="6">
    <location>
        <begin position="313"/>
        <end position="334"/>
    </location>
</feature>
<dbReference type="PANTHER" id="PTHR33529">
    <property type="entry name" value="SLR0882 PROTEIN-RELATED"/>
    <property type="match status" value="1"/>
</dbReference>
<dbReference type="OrthoDB" id="9807977at2"/>
<dbReference type="eggNOG" id="COG0795">
    <property type="taxonomic scope" value="Bacteria"/>
</dbReference>
<dbReference type="InterPro" id="IPR005495">
    <property type="entry name" value="LptG/LptF_permease"/>
</dbReference>
<dbReference type="PANTHER" id="PTHR33529:SF8">
    <property type="entry name" value="PERMEASE, YJGP_YJGQ FAMILY"/>
    <property type="match status" value="1"/>
</dbReference>
<comment type="caution">
    <text evidence="7">The sequence shown here is derived from an EMBL/GenBank/DDBJ whole genome shotgun (WGS) entry which is preliminary data.</text>
</comment>
<evidence type="ECO:0000313" key="7">
    <source>
        <dbReference type="EMBL" id="KFE98616.1"/>
    </source>
</evidence>